<gene>
    <name evidence="5" type="primary">LOC107273673</name>
</gene>
<accession>A0AAJ7FTI9</accession>
<keyword evidence="5" id="KW-0689">Ribosomal protein</keyword>
<dbReference type="RefSeq" id="XP_015607586.1">
    <property type="nucleotide sequence ID" value="XM_015752100.2"/>
</dbReference>
<proteinExistence type="inferred from homology"/>
<evidence type="ECO:0000256" key="1">
    <source>
        <dbReference type="ARBA" id="ARBA00008889"/>
    </source>
</evidence>
<evidence type="ECO:0000256" key="2">
    <source>
        <dbReference type="ARBA" id="ARBA00035707"/>
    </source>
</evidence>
<dbReference type="GO" id="GO:0005840">
    <property type="term" value="C:ribosome"/>
    <property type="evidence" value="ECO:0007669"/>
    <property type="project" value="UniProtKB-KW"/>
</dbReference>
<comment type="similarity">
    <text evidence="1">Belongs to the universal ribosomal protein uL10 family.</text>
</comment>
<dbReference type="PANTHER" id="PTHR11560">
    <property type="entry name" value="39S RIBOSOMAL PROTEIN L10, MITOCHONDRIAL"/>
    <property type="match status" value="1"/>
</dbReference>
<dbReference type="AlphaFoldDB" id="A0AAJ7FTI9"/>
<keyword evidence="5" id="KW-0687">Ribonucleoprotein</keyword>
<keyword evidence="4" id="KW-1185">Reference proteome</keyword>
<dbReference type="GeneID" id="107273673"/>
<evidence type="ECO:0000313" key="4">
    <source>
        <dbReference type="Proteomes" id="UP000694920"/>
    </source>
</evidence>
<organism evidence="4 5">
    <name type="scientific">Cephus cinctus</name>
    <name type="common">Wheat stem sawfly</name>
    <dbReference type="NCBI Taxonomy" id="211228"/>
    <lineage>
        <taxon>Eukaryota</taxon>
        <taxon>Metazoa</taxon>
        <taxon>Ecdysozoa</taxon>
        <taxon>Arthropoda</taxon>
        <taxon>Hexapoda</taxon>
        <taxon>Insecta</taxon>
        <taxon>Pterygota</taxon>
        <taxon>Neoptera</taxon>
        <taxon>Endopterygota</taxon>
        <taxon>Hymenoptera</taxon>
        <taxon>Cephoidea</taxon>
        <taxon>Cephidae</taxon>
        <taxon>Cephus</taxon>
    </lineage>
</organism>
<dbReference type="SUPFAM" id="SSF160369">
    <property type="entry name" value="Ribosomal protein L10-like"/>
    <property type="match status" value="1"/>
</dbReference>
<dbReference type="KEGG" id="ccin:107273673"/>
<evidence type="ECO:0000313" key="5">
    <source>
        <dbReference type="RefSeq" id="XP_015607586.1"/>
    </source>
</evidence>
<dbReference type="Gene3D" id="3.30.70.1730">
    <property type="match status" value="1"/>
</dbReference>
<dbReference type="Proteomes" id="UP000694920">
    <property type="component" value="Unplaced"/>
</dbReference>
<protein>
    <recommendedName>
        <fullName evidence="2">Large ribosomal subunit protein uL10m</fullName>
    </recommendedName>
    <alternativeName>
        <fullName evidence="3">39S ribosomal protein L10, mitochondrial</fullName>
    </alternativeName>
</protein>
<sequence length="264" mass="30343">MFCRLEVKLTALSSSSKNTETAGQPLSRQIFQQQKRFRSKINIQRPRAPHYERAKALEFMTPFFSDPKANKSPIELCGLNKKYEKMQKVEVNPYKDFLARECLNWFRSSRMVGFFHENSMTMDDKFEFAVPLKKQNIYIRFYSSPVVRAAVTNTEYEAIIPLYCSKVLTVFSPDCNVTKMHKISRKFPQLILMAGILDGHLLNRNEFLEYGKMSLTSARVGLVQTLQNAGGINLNQQLTHHQSTLVTRLGQIGTSETVIEESDK</sequence>
<dbReference type="InterPro" id="IPR047865">
    <property type="entry name" value="Ribosomal_uL10_bac_type"/>
</dbReference>
<reference evidence="5" key="1">
    <citation type="submission" date="2025-08" db="UniProtKB">
        <authorList>
            <consortium name="RefSeq"/>
        </authorList>
    </citation>
    <scope>IDENTIFICATION</scope>
</reference>
<dbReference type="CTD" id="124995"/>
<dbReference type="InterPro" id="IPR043141">
    <property type="entry name" value="Ribosomal_uL10-like_sf"/>
</dbReference>
<name>A0AAJ7FTI9_CEPCN</name>
<evidence type="ECO:0000256" key="3">
    <source>
        <dbReference type="ARBA" id="ARBA00035716"/>
    </source>
</evidence>